<protein>
    <submittedName>
        <fullName evidence="1">Putative SOS response-associated peptidase YedK</fullName>
    </submittedName>
</protein>
<gene>
    <name evidence="1" type="ORF">GGR04_000984</name>
</gene>
<accession>A0A7W6E9G1</accession>
<dbReference type="Gene3D" id="3.90.1680.20">
    <property type="match status" value="1"/>
</dbReference>
<comment type="caution">
    <text evidence="1">The sequence shown here is derived from an EMBL/GenBank/DDBJ whole genome shotgun (WGS) entry which is preliminary data.</text>
</comment>
<keyword evidence="2" id="KW-1185">Reference proteome</keyword>
<organism evidence="1 2">
    <name type="scientific">Aureimonas pseudogalii</name>
    <dbReference type="NCBI Taxonomy" id="1744844"/>
    <lineage>
        <taxon>Bacteria</taxon>
        <taxon>Pseudomonadati</taxon>
        <taxon>Pseudomonadota</taxon>
        <taxon>Alphaproteobacteria</taxon>
        <taxon>Hyphomicrobiales</taxon>
        <taxon>Aurantimonadaceae</taxon>
        <taxon>Aureimonas</taxon>
    </lineage>
</organism>
<reference evidence="1 2" key="1">
    <citation type="submission" date="2020-08" db="EMBL/GenBank/DDBJ databases">
        <title>Genomic Encyclopedia of Type Strains, Phase IV (KMG-IV): sequencing the most valuable type-strain genomes for metagenomic binning, comparative biology and taxonomic classification.</title>
        <authorList>
            <person name="Goeker M."/>
        </authorList>
    </citation>
    <scope>NUCLEOTIDE SEQUENCE [LARGE SCALE GENOMIC DNA]</scope>
    <source>
        <strain evidence="1 2">DSM 102238</strain>
    </source>
</reference>
<dbReference type="SUPFAM" id="SSF143081">
    <property type="entry name" value="BB1717-like"/>
    <property type="match status" value="1"/>
</dbReference>
<evidence type="ECO:0000313" key="2">
    <source>
        <dbReference type="Proteomes" id="UP000542776"/>
    </source>
</evidence>
<sequence length="47" mass="5295">MPVILTDVEEMDVWMRAPWTEAAALQKPLLDGVLTIVARGDRKDDVE</sequence>
<dbReference type="InterPro" id="IPR036590">
    <property type="entry name" value="SRAP-like"/>
</dbReference>
<dbReference type="EMBL" id="JACIEK010000001">
    <property type="protein sequence ID" value="MBB3997163.1"/>
    <property type="molecule type" value="Genomic_DNA"/>
</dbReference>
<name>A0A7W6E9G1_9HYPH</name>
<evidence type="ECO:0000313" key="1">
    <source>
        <dbReference type="EMBL" id="MBB3997163.1"/>
    </source>
</evidence>
<proteinExistence type="predicted"/>
<dbReference type="AlphaFoldDB" id="A0A7W6E9G1"/>
<dbReference type="Proteomes" id="UP000542776">
    <property type="component" value="Unassembled WGS sequence"/>
</dbReference>